<keyword evidence="7 9" id="KW-0472">Membrane</keyword>
<dbReference type="AlphaFoldDB" id="A0A7N4NST7"/>
<evidence type="ECO:0000256" key="4">
    <source>
        <dbReference type="ARBA" id="ARBA00022824"/>
    </source>
</evidence>
<dbReference type="GO" id="GO:0140042">
    <property type="term" value="P:lipid droplet formation"/>
    <property type="evidence" value="ECO:0007669"/>
    <property type="project" value="Ensembl"/>
</dbReference>
<dbReference type="GO" id="GO:0006641">
    <property type="term" value="P:triglyceride metabolic process"/>
    <property type="evidence" value="ECO:0007669"/>
    <property type="project" value="Ensembl"/>
</dbReference>
<feature type="compositionally biased region" description="Basic residues" evidence="8">
    <location>
        <begin position="1"/>
        <end position="12"/>
    </location>
</feature>
<dbReference type="PANTHER" id="PTHR23129:SF1">
    <property type="entry name" value="ACYL-COENZYME A DIPHOSPHATASE FITM2"/>
    <property type="match status" value="1"/>
</dbReference>
<dbReference type="Pfam" id="PF10261">
    <property type="entry name" value="FIT"/>
    <property type="match status" value="1"/>
</dbReference>
<evidence type="ECO:0000256" key="7">
    <source>
        <dbReference type="ARBA" id="ARBA00023136"/>
    </source>
</evidence>
<dbReference type="GO" id="GO:0005789">
    <property type="term" value="C:endoplasmic reticulum membrane"/>
    <property type="evidence" value="ECO:0007669"/>
    <property type="project" value="UniProtKB-SubCell"/>
</dbReference>
<dbReference type="PANTHER" id="PTHR23129">
    <property type="entry name" value="ACYL-COENZYME A DIPHOSPHATASE FITM2"/>
    <property type="match status" value="1"/>
</dbReference>
<dbReference type="GO" id="GO:0022604">
    <property type="term" value="P:regulation of cell morphogenesis"/>
    <property type="evidence" value="ECO:0007669"/>
    <property type="project" value="Ensembl"/>
</dbReference>
<keyword evidence="3" id="KW-0378">Hydrolase</keyword>
<keyword evidence="2 9" id="KW-0812">Transmembrane</keyword>
<reference evidence="10 11" key="1">
    <citation type="journal article" date="2011" name="Proc. Natl. Acad. Sci. U.S.A.">
        <title>Genetic diversity and population structure of the endangered marsupial Sarcophilus harrisii (Tasmanian devil).</title>
        <authorList>
            <person name="Miller W."/>
            <person name="Hayes V.M."/>
            <person name="Ratan A."/>
            <person name="Petersen D.C."/>
            <person name="Wittekindt N.E."/>
            <person name="Miller J."/>
            <person name="Walenz B."/>
            <person name="Knight J."/>
            <person name="Qi J."/>
            <person name="Zhao F."/>
            <person name="Wang Q."/>
            <person name="Bedoya-Reina O.C."/>
            <person name="Katiyar N."/>
            <person name="Tomsho L.P."/>
            <person name="Kasson L.M."/>
            <person name="Hardie R.A."/>
            <person name="Woodbridge P."/>
            <person name="Tindall E.A."/>
            <person name="Bertelsen M.F."/>
            <person name="Dixon D."/>
            <person name="Pyecroft S."/>
            <person name="Helgen K.M."/>
            <person name="Lesk A.M."/>
            <person name="Pringle T.H."/>
            <person name="Patterson N."/>
            <person name="Zhang Y."/>
            <person name="Kreiss A."/>
            <person name="Woods G.M."/>
            <person name="Jones M.E."/>
            <person name="Schuster S.C."/>
        </authorList>
    </citation>
    <scope>NUCLEOTIDE SEQUENCE [LARGE SCALE GENOMIC DNA]</scope>
</reference>
<evidence type="ECO:0000256" key="8">
    <source>
        <dbReference type="SAM" id="MobiDB-lite"/>
    </source>
</evidence>
<keyword evidence="11" id="KW-1185">Reference proteome</keyword>
<accession>A0A7N4NST7</accession>
<dbReference type="Ensembl" id="ENSSHAT00000031415.1">
    <property type="protein sequence ID" value="ENSSHAP00000027789.1"/>
    <property type="gene ID" value="ENSSHAG00000024243.1"/>
</dbReference>
<protein>
    <submittedName>
        <fullName evidence="10">Fat storage inducing transmembrane protein 2</fullName>
    </submittedName>
</protein>
<dbReference type="GO" id="GO:0045444">
    <property type="term" value="P:fat cell differentiation"/>
    <property type="evidence" value="ECO:0007669"/>
    <property type="project" value="Ensembl"/>
</dbReference>
<dbReference type="GO" id="GO:0017129">
    <property type="term" value="F:triglyceride binding"/>
    <property type="evidence" value="ECO:0007669"/>
    <property type="project" value="Ensembl"/>
</dbReference>
<keyword evidence="5 9" id="KW-1133">Transmembrane helix</keyword>
<dbReference type="FunCoup" id="A0A7N4NST7">
    <property type="interactions" value="884"/>
</dbReference>
<evidence type="ECO:0000256" key="5">
    <source>
        <dbReference type="ARBA" id="ARBA00022989"/>
    </source>
</evidence>
<dbReference type="HAMAP" id="MF_03230">
    <property type="entry name" value="FITM2"/>
    <property type="match status" value="1"/>
</dbReference>
<comment type="subcellular location">
    <subcellularLocation>
        <location evidence="1">Endoplasmic reticulum membrane</location>
        <topology evidence="1">Multi-pass membrane protein</topology>
    </subcellularLocation>
</comment>
<reference evidence="10" key="3">
    <citation type="submission" date="2025-09" db="UniProtKB">
        <authorList>
            <consortium name="Ensembl"/>
        </authorList>
    </citation>
    <scope>IDENTIFICATION</scope>
</reference>
<keyword evidence="6" id="KW-0443">Lipid metabolism</keyword>
<feature type="transmembrane region" description="Helical" evidence="9">
    <location>
        <begin position="338"/>
        <end position="356"/>
    </location>
</feature>
<dbReference type="GO" id="GO:0030730">
    <property type="term" value="P:triglyceride storage"/>
    <property type="evidence" value="ECO:0007669"/>
    <property type="project" value="Ensembl"/>
</dbReference>
<dbReference type="GO" id="GO:0010945">
    <property type="term" value="F:coenzyme A diphosphatase activity"/>
    <property type="evidence" value="ECO:0007669"/>
    <property type="project" value="Ensembl"/>
</dbReference>
<evidence type="ECO:0000313" key="10">
    <source>
        <dbReference type="Ensembl" id="ENSSHAP00000027789.1"/>
    </source>
</evidence>
<proteinExistence type="inferred from homology"/>
<feature type="transmembrane region" description="Helical" evidence="9">
    <location>
        <begin position="213"/>
        <end position="232"/>
    </location>
</feature>
<dbReference type="Proteomes" id="UP000007648">
    <property type="component" value="Unassembled WGS sequence"/>
</dbReference>
<dbReference type="GO" id="GO:0036115">
    <property type="term" value="P:fatty-acyl-CoA catabolic process"/>
    <property type="evidence" value="ECO:0007669"/>
    <property type="project" value="Ensembl"/>
</dbReference>
<evidence type="ECO:0000256" key="3">
    <source>
        <dbReference type="ARBA" id="ARBA00022801"/>
    </source>
</evidence>
<keyword evidence="4" id="KW-0256">Endoplasmic reticulum</keyword>
<name>A0A7N4NST7_SARHA</name>
<organism evidence="10 11">
    <name type="scientific">Sarcophilus harrisii</name>
    <name type="common">Tasmanian devil</name>
    <name type="synonym">Sarcophilus laniarius</name>
    <dbReference type="NCBI Taxonomy" id="9305"/>
    <lineage>
        <taxon>Eukaryota</taxon>
        <taxon>Metazoa</taxon>
        <taxon>Chordata</taxon>
        <taxon>Craniata</taxon>
        <taxon>Vertebrata</taxon>
        <taxon>Euteleostomi</taxon>
        <taxon>Mammalia</taxon>
        <taxon>Metatheria</taxon>
        <taxon>Dasyuromorphia</taxon>
        <taxon>Dasyuridae</taxon>
        <taxon>Sarcophilus</taxon>
    </lineage>
</organism>
<evidence type="ECO:0000256" key="9">
    <source>
        <dbReference type="SAM" id="Phobius"/>
    </source>
</evidence>
<gene>
    <name evidence="10" type="primary">FITM2</name>
</gene>
<feature type="transmembrane region" description="Helical" evidence="9">
    <location>
        <begin position="182"/>
        <end position="201"/>
    </location>
</feature>
<sequence>MHKLRRDSRHFQRQLELSPQDRRRLGTPSALPEEREWERGGVLESGSLRGCAVGAQAGGGGAEGGPKEWRETERAGLVRACAKRGYDRGASEGRGFQDGGPEVPSSSRAPVGTGVTAGMEYLERCAWLLRATLVRAVVRRHLSWALLALMLGGSLVKELFPLPPSYLSNKRNVFNVYFVKVAWGWTFILLLPFVALTNYHLTGKATVVLRRLCILLVGTAIWYVGTTIFLHVEHYTGSCYKSPSLESIQREYNSKEECRKGGGFWHGFDISGHSFLLTYCALVIVEEMAVLQEVKMDRSHNLYFTLTSLIVALGCLVYIWVWMFLCTAVYFHDLSQKVFGTLFGLVGWYGTYRFWYLKPISPGLPPQSSSLNLKQDSYKK</sequence>
<feature type="transmembrane region" description="Helical" evidence="9">
    <location>
        <begin position="142"/>
        <end position="162"/>
    </location>
</feature>
<dbReference type="GO" id="GO:0019992">
    <property type="term" value="F:diacylglycerol binding"/>
    <property type="evidence" value="ECO:0007669"/>
    <property type="project" value="Ensembl"/>
</dbReference>
<dbReference type="InParanoid" id="A0A7N4NST7"/>
<feature type="region of interest" description="Disordered" evidence="8">
    <location>
        <begin position="1"/>
        <end position="39"/>
    </location>
</feature>
<evidence type="ECO:0000256" key="6">
    <source>
        <dbReference type="ARBA" id="ARBA00023098"/>
    </source>
</evidence>
<evidence type="ECO:0000256" key="1">
    <source>
        <dbReference type="ARBA" id="ARBA00004477"/>
    </source>
</evidence>
<dbReference type="GO" id="GO:0008654">
    <property type="term" value="P:phospholipid biosynthetic process"/>
    <property type="evidence" value="ECO:0007669"/>
    <property type="project" value="TreeGrafter"/>
</dbReference>
<dbReference type="GO" id="GO:0035356">
    <property type="term" value="P:intracellular triglyceride homeostasis"/>
    <property type="evidence" value="ECO:0007669"/>
    <property type="project" value="Ensembl"/>
</dbReference>
<evidence type="ECO:0000256" key="2">
    <source>
        <dbReference type="ARBA" id="ARBA00022692"/>
    </source>
</evidence>
<reference evidence="10" key="2">
    <citation type="submission" date="2025-08" db="UniProtKB">
        <authorList>
            <consortium name="Ensembl"/>
        </authorList>
    </citation>
    <scope>IDENTIFICATION</scope>
</reference>
<dbReference type="GO" id="GO:0007010">
    <property type="term" value="P:cytoskeleton organization"/>
    <property type="evidence" value="ECO:0007669"/>
    <property type="project" value="Ensembl"/>
</dbReference>
<dbReference type="GeneTree" id="ENSGT00530000063693"/>
<dbReference type="InterPro" id="IPR046401">
    <property type="entry name" value="FITM1/2"/>
</dbReference>
<feature type="transmembrane region" description="Helical" evidence="9">
    <location>
        <begin position="302"/>
        <end position="332"/>
    </location>
</feature>
<evidence type="ECO:0000313" key="11">
    <source>
        <dbReference type="Proteomes" id="UP000007648"/>
    </source>
</evidence>
<dbReference type="InterPro" id="IPR019388">
    <property type="entry name" value="FIT"/>
</dbReference>
<feature type="region of interest" description="Disordered" evidence="8">
    <location>
        <begin position="90"/>
        <end position="110"/>
    </location>
</feature>